<protein>
    <submittedName>
        <fullName evidence="2">BRCT domain-containing protein</fullName>
    </submittedName>
</protein>
<dbReference type="Proteomes" id="UP000887580">
    <property type="component" value="Unplaced"/>
</dbReference>
<proteinExistence type="predicted"/>
<evidence type="ECO:0000313" key="1">
    <source>
        <dbReference type="Proteomes" id="UP000887580"/>
    </source>
</evidence>
<organism evidence="1 2">
    <name type="scientific">Panagrolaimus sp. PS1159</name>
    <dbReference type="NCBI Taxonomy" id="55785"/>
    <lineage>
        <taxon>Eukaryota</taxon>
        <taxon>Metazoa</taxon>
        <taxon>Ecdysozoa</taxon>
        <taxon>Nematoda</taxon>
        <taxon>Chromadorea</taxon>
        <taxon>Rhabditida</taxon>
        <taxon>Tylenchina</taxon>
        <taxon>Panagrolaimomorpha</taxon>
        <taxon>Panagrolaimoidea</taxon>
        <taxon>Panagrolaimidae</taxon>
        <taxon>Panagrolaimus</taxon>
    </lineage>
</organism>
<sequence>MPFSQILCKLRPQASQIPPNAYSALPTINGGVQQRPKGVPQQQQQQGIPQQLPPGHFPSHISQTNVNKQGVVDMRSPALMSPNQPVQKLSALPVHSHNMNQMTPRPQQSQQLRMTTQFFYPEAQNNIPPELCFAGCYFLYAENPNSNDLHTLLKIIRYYGGDIDVHNVRSPADKATHVICEYASHVPQTLEQKNKRVCTVAWINDVIEKRRMEPPFKVCHLPSLASRNPAITEKVISITGFSEREAASIKLMTTLIGAKFSPFLSKHTNILIAKSSSSPKVEKALKAFNNTVQIVNLSWICELYMGLTAPITDIGNRRFNVNTNVPLEVGAVTLSKFHESIGRMMVPWQYPIAITEEHLKRARDLRASVLSDESIFASIKYPGLFSGIVPSEDQIRRAVKVLEDFKCKPDIKIAFTGFDLRERDILARKIQSLGVETMDKVERCHILIAPFLVRSTSIFKAVASGKDIVSPLWITTSFNSLELLDTDDFILRDTNAEKILGCNLRHTLLESRLQPIFENICFFVTPSVKPSRNELQQIIEAGGGTIDKSQPSRLTMQKYLDEERLYIIIASQDDLEFFQPFTEKNIPIFCEEFIFCAVLRHKIDTSNFFAINLAQSNQRTGNNVVTIAAAAATATAATSSAKAPVTPIQKNSLISHTSQNQA</sequence>
<reference evidence="2" key="1">
    <citation type="submission" date="2022-11" db="UniProtKB">
        <authorList>
            <consortium name="WormBaseParasite"/>
        </authorList>
    </citation>
    <scope>IDENTIFICATION</scope>
</reference>
<accession>A0AC35FJA6</accession>
<evidence type="ECO:0000313" key="2">
    <source>
        <dbReference type="WBParaSite" id="PS1159_v2.g18036.t1"/>
    </source>
</evidence>
<name>A0AC35FJA6_9BILA</name>
<dbReference type="WBParaSite" id="PS1159_v2.g18036.t1">
    <property type="protein sequence ID" value="PS1159_v2.g18036.t1"/>
    <property type="gene ID" value="PS1159_v2.g18036"/>
</dbReference>